<dbReference type="InterPro" id="IPR036390">
    <property type="entry name" value="WH_DNA-bd_sf"/>
</dbReference>
<dbReference type="InterPro" id="IPR037402">
    <property type="entry name" value="YidZ_PBP2"/>
</dbReference>
<dbReference type="RefSeq" id="WP_236398176.1">
    <property type="nucleotide sequence ID" value="NZ_JAKJHZ010000003.1"/>
</dbReference>
<evidence type="ECO:0000256" key="3">
    <source>
        <dbReference type="ARBA" id="ARBA00023125"/>
    </source>
</evidence>
<dbReference type="SUPFAM" id="SSF46785">
    <property type="entry name" value="Winged helix' DNA-binding domain"/>
    <property type="match status" value="1"/>
</dbReference>
<accession>A0ABS9H7B3</accession>
<keyword evidence="4" id="KW-0804">Transcription</keyword>
<evidence type="ECO:0000313" key="6">
    <source>
        <dbReference type="EMBL" id="MCF6376344.1"/>
    </source>
</evidence>
<evidence type="ECO:0000259" key="5">
    <source>
        <dbReference type="PROSITE" id="PS50931"/>
    </source>
</evidence>
<comment type="caution">
    <text evidence="6">The sequence shown here is derived from an EMBL/GenBank/DDBJ whole genome shotgun (WGS) entry which is preliminary data.</text>
</comment>
<evidence type="ECO:0000256" key="1">
    <source>
        <dbReference type="ARBA" id="ARBA00009437"/>
    </source>
</evidence>
<dbReference type="Gene3D" id="3.40.190.10">
    <property type="entry name" value="Periplasmic binding protein-like II"/>
    <property type="match status" value="2"/>
</dbReference>
<gene>
    <name evidence="6" type="ORF">L2K70_01860</name>
</gene>
<dbReference type="InterPro" id="IPR005119">
    <property type="entry name" value="LysR_subst-bd"/>
</dbReference>
<dbReference type="Proteomes" id="UP001201161">
    <property type="component" value="Unassembled WGS sequence"/>
</dbReference>
<keyword evidence="3" id="KW-0238">DNA-binding</keyword>
<feature type="domain" description="HTH lysR-type" evidence="5">
    <location>
        <begin position="7"/>
        <end position="64"/>
    </location>
</feature>
<evidence type="ECO:0000256" key="2">
    <source>
        <dbReference type="ARBA" id="ARBA00023015"/>
    </source>
</evidence>
<name>A0ABS9H7B3_9ACTN</name>
<keyword evidence="7" id="KW-1185">Reference proteome</keyword>
<sequence length="299" mass="33072">MTDLKRLDWNLVPALDALLQERNVSRAARRLGVSQSAASGSLARLRRHFNDELLVRRGTSYELTSTAQRLAPQVRVVVDTASSLLASTRAFVPEDSRREFTIISSEYGQTLVGAALLSRVGELAPGVRISFRGSEIRSTTPDWLRAVDGWFGPRDSLANTPSTGLRTDRWVGVGARTNDALPDSLDIGDVANHRWVLPTVARDRDVPWRKRLLAHGIDLKVAATTESFGAVPFLVAGTDLVGIVQHDLGTKLADAAGVRLLELPWEMLPLNLTFWWDSNLEHDPAHTWLRAQILECMKV</sequence>
<evidence type="ECO:0000256" key="4">
    <source>
        <dbReference type="ARBA" id="ARBA00023163"/>
    </source>
</evidence>
<dbReference type="InterPro" id="IPR000847">
    <property type="entry name" value="LysR_HTH_N"/>
</dbReference>
<dbReference type="PRINTS" id="PR00039">
    <property type="entry name" value="HTHLYSR"/>
</dbReference>
<dbReference type="Pfam" id="PF03466">
    <property type="entry name" value="LysR_substrate"/>
    <property type="match status" value="1"/>
</dbReference>
<dbReference type="PANTHER" id="PTHR30118">
    <property type="entry name" value="HTH-TYPE TRANSCRIPTIONAL REGULATOR LEUO-RELATED"/>
    <property type="match status" value="1"/>
</dbReference>
<dbReference type="CDD" id="cd08417">
    <property type="entry name" value="PBP2_Nitroaromatics_like"/>
    <property type="match status" value="1"/>
</dbReference>
<dbReference type="Pfam" id="PF00126">
    <property type="entry name" value="HTH_1"/>
    <property type="match status" value="1"/>
</dbReference>
<dbReference type="PROSITE" id="PS50931">
    <property type="entry name" value="HTH_LYSR"/>
    <property type="match status" value="1"/>
</dbReference>
<keyword evidence="2" id="KW-0805">Transcription regulation</keyword>
<dbReference type="SUPFAM" id="SSF53850">
    <property type="entry name" value="Periplasmic binding protein-like II"/>
    <property type="match status" value="1"/>
</dbReference>
<protein>
    <submittedName>
        <fullName evidence="6">LysR family transcriptional regulator</fullName>
    </submittedName>
</protein>
<dbReference type="InterPro" id="IPR050389">
    <property type="entry name" value="LysR-type_TF"/>
</dbReference>
<proteinExistence type="inferred from homology"/>
<dbReference type="InterPro" id="IPR036388">
    <property type="entry name" value="WH-like_DNA-bd_sf"/>
</dbReference>
<dbReference type="Gene3D" id="1.10.10.10">
    <property type="entry name" value="Winged helix-like DNA-binding domain superfamily/Winged helix DNA-binding domain"/>
    <property type="match status" value="1"/>
</dbReference>
<evidence type="ECO:0000313" key="7">
    <source>
        <dbReference type="Proteomes" id="UP001201161"/>
    </source>
</evidence>
<dbReference type="EMBL" id="JAKJHZ010000003">
    <property type="protein sequence ID" value="MCF6376344.1"/>
    <property type="molecule type" value="Genomic_DNA"/>
</dbReference>
<reference evidence="6 7" key="1">
    <citation type="submission" date="2022-01" db="EMBL/GenBank/DDBJ databases">
        <title>Nocardioides sp. nov., an actinomycete isolated from mining soil.</title>
        <authorList>
            <person name="Liu L."/>
        </authorList>
    </citation>
    <scope>NUCLEOTIDE SEQUENCE [LARGE SCALE GENOMIC DNA]</scope>
    <source>
        <strain evidence="6 7">KLBMP 9356</strain>
    </source>
</reference>
<dbReference type="PANTHER" id="PTHR30118:SF15">
    <property type="entry name" value="TRANSCRIPTIONAL REGULATORY PROTEIN"/>
    <property type="match status" value="1"/>
</dbReference>
<comment type="similarity">
    <text evidence="1">Belongs to the LysR transcriptional regulatory family.</text>
</comment>
<organism evidence="6 7">
    <name type="scientific">Nocardioides potassii</name>
    <dbReference type="NCBI Taxonomy" id="2911371"/>
    <lineage>
        <taxon>Bacteria</taxon>
        <taxon>Bacillati</taxon>
        <taxon>Actinomycetota</taxon>
        <taxon>Actinomycetes</taxon>
        <taxon>Propionibacteriales</taxon>
        <taxon>Nocardioidaceae</taxon>
        <taxon>Nocardioides</taxon>
    </lineage>
</organism>